<reference evidence="4" key="4">
    <citation type="submission" date="2019-03" db="UniProtKB">
        <authorList>
            <consortium name="EnsemblPlants"/>
        </authorList>
    </citation>
    <scope>IDENTIFICATION</scope>
</reference>
<dbReference type="STRING" id="200361.A0A453AKG9"/>
<keyword evidence="2" id="KW-0560">Oxidoreductase</keyword>
<dbReference type="SUPFAM" id="SSF51735">
    <property type="entry name" value="NAD(P)-binding Rossmann-fold domains"/>
    <property type="match status" value="1"/>
</dbReference>
<proteinExistence type="inferred from homology"/>
<reference evidence="4" key="3">
    <citation type="journal article" date="2017" name="Nature">
        <title>Genome sequence of the progenitor of the wheat D genome Aegilops tauschii.</title>
        <authorList>
            <person name="Luo M.C."/>
            <person name="Gu Y.Q."/>
            <person name="Puiu D."/>
            <person name="Wang H."/>
            <person name="Twardziok S.O."/>
            <person name="Deal K.R."/>
            <person name="Huo N."/>
            <person name="Zhu T."/>
            <person name="Wang L."/>
            <person name="Wang Y."/>
            <person name="McGuire P.E."/>
            <person name="Liu S."/>
            <person name="Long H."/>
            <person name="Ramasamy R.K."/>
            <person name="Rodriguez J.C."/>
            <person name="Van S.L."/>
            <person name="Yuan L."/>
            <person name="Wang Z."/>
            <person name="Xia Z."/>
            <person name="Xiao L."/>
            <person name="Anderson O.D."/>
            <person name="Ouyang S."/>
            <person name="Liang Y."/>
            <person name="Zimin A.V."/>
            <person name="Pertea G."/>
            <person name="Qi P."/>
            <person name="Bennetzen J.L."/>
            <person name="Dai X."/>
            <person name="Dawson M.W."/>
            <person name="Muller H.G."/>
            <person name="Kugler K."/>
            <person name="Rivarola-Duarte L."/>
            <person name="Spannagl M."/>
            <person name="Mayer K.F.X."/>
            <person name="Lu F.H."/>
            <person name="Bevan M.W."/>
            <person name="Leroy P."/>
            <person name="Li P."/>
            <person name="You F.M."/>
            <person name="Sun Q."/>
            <person name="Liu Z."/>
            <person name="Lyons E."/>
            <person name="Wicker T."/>
            <person name="Salzberg S.L."/>
            <person name="Devos K.M."/>
            <person name="Dvorak J."/>
        </authorList>
    </citation>
    <scope>NUCLEOTIDE SEQUENCE [LARGE SCALE GENOMIC DNA]</scope>
    <source>
        <strain evidence="4">cv. AL8/78</strain>
    </source>
</reference>
<dbReference type="InterPro" id="IPR036291">
    <property type="entry name" value="NAD(P)-bd_dom_sf"/>
</dbReference>
<dbReference type="Gene3D" id="3.40.50.720">
    <property type="entry name" value="NAD(P)-binding Rossmann-like Domain"/>
    <property type="match status" value="1"/>
</dbReference>
<dbReference type="InterPro" id="IPR002347">
    <property type="entry name" value="SDR_fam"/>
</dbReference>
<evidence type="ECO:0000313" key="5">
    <source>
        <dbReference type="Proteomes" id="UP000015105"/>
    </source>
</evidence>
<evidence type="ECO:0000256" key="3">
    <source>
        <dbReference type="RuleBase" id="RU000363"/>
    </source>
</evidence>
<reference evidence="4" key="5">
    <citation type="journal article" date="2021" name="G3 (Bethesda)">
        <title>Aegilops tauschii genome assembly Aet v5.0 features greater sequence contiguity and improved annotation.</title>
        <authorList>
            <person name="Wang L."/>
            <person name="Zhu T."/>
            <person name="Rodriguez J.C."/>
            <person name="Deal K.R."/>
            <person name="Dubcovsky J."/>
            <person name="McGuire P.E."/>
            <person name="Lux T."/>
            <person name="Spannagl M."/>
            <person name="Mayer K.F.X."/>
            <person name="Baldrich P."/>
            <person name="Meyers B.C."/>
            <person name="Huo N."/>
            <person name="Gu Y.Q."/>
            <person name="Zhou H."/>
            <person name="Devos K.M."/>
            <person name="Bennetzen J.L."/>
            <person name="Unver T."/>
            <person name="Budak H."/>
            <person name="Gulick P.J."/>
            <person name="Galiba G."/>
            <person name="Kalapos B."/>
            <person name="Nelson D.R."/>
            <person name="Li P."/>
            <person name="You F.M."/>
            <person name="Luo M.C."/>
            <person name="Dvorak J."/>
        </authorList>
    </citation>
    <scope>NUCLEOTIDE SEQUENCE [LARGE SCALE GENOMIC DNA]</scope>
    <source>
        <strain evidence="4">cv. AL8/78</strain>
    </source>
</reference>
<accession>A0A453AKG9</accession>
<sequence length="351" mass="35925">VPLPSIHPYLQLKVSHIITRRPHRPLAMTALDFMPAEKAPQAGTVAIDNNAAGAAVPVQQQHRRLEGKVAIVTGGAHGIGEAIVRAFVRHGARVVIADIDDAAGEALAAALGGACCSYVHCDVSVEADVERAVGCCVARHGRLDVLCNNAGVLGRQAPPAGNGARSGGIASLDAAEFDRVLRVNTLGAALGMKHAARAMLQRRGGGGGGSIVSVASVAGVLGGMGPHAYTASKHALVGLTKNAACELGEHGIRVNCVSPFGVATPMLVNAWRHGHHGEDEEGGAPAPVSAEEVEKTEEMVRGMATLKGPTLRAGDIAEAALFLASDESRYVSGHNLVVDGGVTTSRNVIGL</sequence>
<keyword evidence="5" id="KW-1185">Reference proteome</keyword>
<dbReference type="FunFam" id="3.40.50.720:FF:000084">
    <property type="entry name" value="Short-chain dehydrogenase reductase"/>
    <property type="match status" value="1"/>
</dbReference>
<dbReference type="PANTHER" id="PTHR43180:SF95">
    <property type="entry name" value="OS07G0691600 PROTEIN"/>
    <property type="match status" value="1"/>
</dbReference>
<dbReference type="Pfam" id="PF00106">
    <property type="entry name" value="adh_short"/>
    <property type="match status" value="1"/>
</dbReference>
<comment type="similarity">
    <text evidence="1 3">Belongs to the short-chain dehydrogenases/reductases (SDR) family.</text>
</comment>
<reference evidence="5" key="2">
    <citation type="journal article" date="2017" name="Nat. Plants">
        <title>The Aegilops tauschii genome reveals multiple impacts of transposons.</title>
        <authorList>
            <person name="Zhao G."/>
            <person name="Zou C."/>
            <person name="Li K."/>
            <person name="Wang K."/>
            <person name="Li T."/>
            <person name="Gao L."/>
            <person name="Zhang X."/>
            <person name="Wang H."/>
            <person name="Yang Z."/>
            <person name="Liu X."/>
            <person name="Jiang W."/>
            <person name="Mao L."/>
            <person name="Kong X."/>
            <person name="Jiao Y."/>
            <person name="Jia J."/>
        </authorList>
    </citation>
    <scope>NUCLEOTIDE SEQUENCE [LARGE SCALE GENOMIC DNA]</scope>
    <source>
        <strain evidence="5">cv. AL8/78</strain>
    </source>
</reference>
<dbReference type="PRINTS" id="PR00080">
    <property type="entry name" value="SDRFAMILY"/>
</dbReference>
<name>A0A453AKG9_AEGTS</name>
<evidence type="ECO:0000256" key="2">
    <source>
        <dbReference type="ARBA" id="ARBA00023002"/>
    </source>
</evidence>
<organism evidence="4 5">
    <name type="scientific">Aegilops tauschii subsp. strangulata</name>
    <name type="common">Goatgrass</name>
    <dbReference type="NCBI Taxonomy" id="200361"/>
    <lineage>
        <taxon>Eukaryota</taxon>
        <taxon>Viridiplantae</taxon>
        <taxon>Streptophyta</taxon>
        <taxon>Embryophyta</taxon>
        <taxon>Tracheophyta</taxon>
        <taxon>Spermatophyta</taxon>
        <taxon>Magnoliopsida</taxon>
        <taxon>Liliopsida</taxon>
        <taxon>Poales</taxon>
        <taxon>Poaceae</taxon>
        <taxon>BOP clade</taxon>
        <taxon>Pooideae</taxon>
        <taxon>Triticodae</taxon>
        <taxon>Triticeae</taxon>
        <taxon>Triticinae</taxon>
        <taxon>Aegilops</taxon>
    </lineage>
</organism>
<dbReference type="PANTHER" id="PTHR43180">
    <property type="entry name" value="3-OXOACYL-(ACYL-CARRIER-PROTEIN) REDUCTASE (AFU_ORTHOLOGUE AFUA_6G11210)"/>
    <property type="match status" value="1"/>
</dbReference>
<dbReference type="PRINTS" id="PR00081">
    <property type="entry name" value="GDHRDH"/>
</dbReference>
<evidence type="ECO:0000313" key="4">
    <source>
        <dbReference type="EnsemblPlants" id="AET2Gv20172300.1"/>
    </source>
</evidence>
<dbReference type="GO" id="GO:0016491">
    <property type="term" value="F:oxidoreductase activity"/>
    <property type="evidence" value="ECO:0007669"/>
    <property type="project" value="UniProtKB-KW"/>
</dbReference>
<evidence type="ECO:0000256" key="1">
    <source>
        <dbReference type="ARBA" id="ARBA00006484"/>
    </source>
</evidence>
<dbReference type="EnsemblPlants" id="AET2Gv20172300.1">
    <property type="protein sequence ID" value="AET2Gv20172300.1"/>
    <property type="gene ID" value="AET2Gv20172300"/>
</dbReference>
<dbReference type="AlphaFoldDB" id="A0A453AKG9"/>
<reference evidence="5" key="1">
    <citation type="journal article" date="2014" name="Science">
        <title>Ancient hybridizations among the ancestral genomes of bread wheat.</title>
        <authorList>
            <consortium name="International Wheat Genome Sequencing Consortium,"/>
            <person name="Marcussen T."/>
            <person name="Sandve S.R."/>
            <person name="Heier L."/>
            <person name="Spannagl M."/>
            <person name="Pfeifer M."/>
            <person name="Jakobsen K.S."/>
            <person name="Wulff B.B."/>
            <person name="Steuernagel B."/>
            <person name="Mayer K.F."/>
            <person name="Olsen O.A."/>
        </authorList>
    </citation>
    <scope>NUCLEOTIDE SEQUENCE [LARGE SCALE GENOMIC DNA]</scope>
    <source>
        <strain evidence="5">cv. AL8/78</strain>
    </source>
</reference>
<dbReference type="Gramene" id="AET2Gv20172300.1">
    <property type="protein sequence ID" value="AET2Gv20172300.1"/>
    <property type="gene ID" value="AET2Gv20172300"/>
</dbReference>
<protein>
    <submittedName>
        <fullName evidence="4">Uncharacterized protein</fullName>
    </submittedName>
</protein>
<dbReference type="Pfam" id="PF13561">
    <property type="entry name" value="adh_short_C2"/>
    <property type="match status" value="1"/>
</dbReference>
<dbReference type="Proteomes" id="UP000015105">
    <property type="component" value="Chromosome 2D"/>
</dbReference>